<sequence>MAFSSMVTMSTLVPLGTSSCSVRSRSLIFSRRFCNTERHVQILGNPHGNAMNSSSRNKCSFDRYRIYLCGEALRVALGRGGGGHRWLRLARLPARTARPLGGPRLRVPHARRVRSLRGTARRCRVIARAVGRAWEQEPERPPRAAGALRQAEATRGRVEPYGRRRRRVLMALIYFHVVNPRVAVGLLLLDSVAPRGAVKREHGSPRARPGRAVPHVGACGAGWLWLVVAPEERRHVQAAEQRVVASVAERVERGRLGVEAAVVHHRLPH</sequence>
<protein>
    <submittedName>
        <fullName evidence="1">Predicted protein</fullName>
    </submittedName>
</protein>
<accession>F2E9Q9</accession>
<dbReference type="EMBL" id="AK372884">
    <property type="protein sequence ID" value="BAK04081.1"/>
    <property type="molecule type" value="mRNA"/>
</dbReference>
<name>F2E9Q9_HORVV</name>
<proteinExistence type="evidence at transcript level"/>
<evidence type="ECO:0000313" key="1">
    <source>
        <dbReference type="EMBL" id="BAK04081.1"/>
    </source>
</evidence>
<organism evidence="1">
    <name type="scientific">Hordeum vulgare subsp. vulgare</name>
    <name type="common">Domesticated barley</name>
    <dbReference type="NCBI Taxonomy" id="112509"/>
    <lineage>
        <taxon>Eukaryota</taxon>
        <taxon>Viridiplantae</taxon>
        <taxon>Streptophyta</taxon>
        <taxon>Embryophyta</taxon>
        <taxon>Tracheophyta</taxon>
        <taxon>Spermatophyta</taxon>
        <taxon>Magnoliopsida</taxon>
        <taxon>Liliopsida</taxon>
        <taxon>Poales</taxon>
        <taxon>Poaceae</taxon>
        <taxon>BOP clade</taxon>
        <taxon>Pooideae</taxon>
        <taxon>Triticodae</taxon>
        <taxon>Triticeae</taxon>
        <taxon>Hordeinae</taxon>
        <taxon>Hordeum</taxon>
    </lineage>
</organism>
<dbReference type="AlphaFoldDB" id="F2E9Q9"/>
<reference evidence="1" key="1">
    <citation type="journal article" date="2011" name="Plant Physiol.">
        <title>Comprehensive sequence analysis of 24,783 barley full-length cDNAs derived from 12 clone libraries.</title>
        <authorList>
            <person name="Matsumoto T."/>
            <person name="Tanaka T."/>
            <person name="Sakai H."/>
            <person name="Amano N."/>
            <person name="Kanamori H."/>
            <person name="Kurita K."/>
            <person name="Kikuta A."/>
            <person name="Kamiya K."/>
            <person name="Yamamoto M."/>
            <person name="Ikawa H."/>
            <person name="Fujii N."/>
            <person name="Hori K."/>
            <person name="Itoh T."/>
            <person name="Sato K."/>
        </authorList>
    </citation>
    <scope>NUCLEOTIDE SEQUENCE</scope>
</reference>